<sequence length="283" mass="30591">MAYEPTWITLPGVVNMRDLGGQPVATGGRIRANTYLRSDNLQDLSPESVRRVVDDLGVTDIVDLRTDVERVSTGPGPLADEPGLSFHELTMYPEESDETGIPDDDDDSNDPVFPWQGTWDGASRAENGHEEHLARHYLGYLDRRPDNVIRALRAIAAADGAVVVHCAAGKDRTGTITALALSAVGVPREVVIADYDATNQVIEKIFERLSTSRTYAADLSGQTIKDQTTPAETMEMLLDAVDQTYGGVDGWLRAHGWTDADQEALVTKLVDSAAVDSAAADKA</sequence>
<dbReference type="InterPro" id="IPR000387">
    <property type="entry name" value="Tyr_Pase_dom"/>
</dbReference>
<protein>
    <submittedName>
        <fullName evidence="2">Tyrosine-protein phosphatase</fullName>
        <ecNumber evidence="2">3.1.3.48</ecNumber>
    </submittedName>
</protein>
<dbReference type="PROSITE" id="PS00383">
    <property type="entry name" value="TYR_PHOSPHATASE_1"/>
    <property type="match status" value="1"/>
</dbReference>
<evidence type="ECO:0000259" key="1">
    <source>
        <dbReference type="PROSITE" id="PS50056"/>
    </source>
</evidence>
<dbReference type="Pfam" id="PF13350">
    <property type="entry name" value="Y_phosphatase3"/>
    <property type="match status" value="1"/>
</dbReference>
<dbReference type="Gene3D" id="3.90.190.10">
    <property type="entry name" value="Protein tyrosine phosphatase superfamily"/>
    <property type="match status" value="1"/>
</dbReference>
<dbReference type="InterPro" id="IPR026893">
    <property type="entry name" value="Tyr/Ser_Pase_IphP-type"/>
</dbReference>
<keyword evidence="3" id="KW-1185">Reference proteome</keyword>
<feature type="domain" description="Tyrosine specific protein phosphatases" evidence="1">
    <location>
        <begin position="146"/>
        <end position="224"/>
    </location>
</feature>
<dbReference type="SUPFAM" id="SSF52799">
    <property type="entry name" value="(Phosphotyrosine protein) phosphatases II"/>
    <property type="match status" value="1"/>
</dbReference>
<dbReference type="RefSeq" id="WP_343886150.1">
    <property type="nucleotide sequence ID" value="NZ_BAAAKI010000013.1"/>
</dbReference>
<dbReference type="Proteomes" id="UP001596266">
    <property type="component" value="Unassembled WGS sequence"/>
</dbReference>
<dbReference type="EC" id="3.1.3.48" evidence="2"/>
<dbReference type="PROSITE" id="PS50056">
    <property type="entry name" value="TYR_PHOSPHATASE_2"/>
    <property type="match status" value="1"/>
</dbReference>
<name>A0ABW1X364_9ACTN</name>
<keyword evidence="2" id="KW-0378">Hydrolase</keyword>
<organism evidence="2 3">
    <name type="scientific">Luteococcus sanguinis</name>
    <dbReference type="NCBI Taxonomy" id="174038"/>
    <lineage>
        <taxon>Bacteria</taxon>
        <taxon>Bacillati</taxon>
        <taxon>Actinomycetota</taxon>
        <taxon>Actinomycetes</taxon>
        <taxon>Propionibacteriales</taxon>
        <taxon>Propionibacteriaceae</taxon>
        <taxon>Luteococcus</taxon>
    </lineage>
</organism>
<dbReference type="GO" id="GO:0004725">
    <property type="term" value="F:protein tyrosine phosphatase activity"/>
    <property type="evidence" value="ECO:0007669"/>
    <property type="project" value="UniProtKB-EC"/>
</dbReference>
<comment type="caution">
    <text evidence="2">The sequence shown here is derived from an EMBL/GenBank/DDBJ whole genome shotgun (WGS) entry which is preliminary data.</text>
</comment>
<dbReference type="EMBL" id="JBHSUA010000021">
    <property type="protein sequence ID" value="MFC6397687.1"/>
    <property type="molecule type" value="Genomic_DNA"/>
</dbReference>
<dbReference type="InterPro" id="IPR029021">
    <property type="entry name" value="Prot-tyrosine_phosphatase-like"/>
</dbReference>
<evidence type="ECO:0000313" key="3">
    <source>
        <dbReference type="Proteomes" id="UP001596266"/>
    </source>
</evidence>
<accession>A0ABW1X364</accession>
<evidence type="ECO:0000313" key="2">
    <source>
        <dbReference type="EMBL" id="MFC6397687.1"/>
    </source>
</evidence>
<dbReference type="InterPro" id="IPR016130">
    <property type="entry name" value="Tyr_Pase_AS"/>
</dbReference>
<gene>
    <name evidence="2" type="ORF">ACFP57_11935</name>
</gene>
<reference evidence="3" key="1">
    <citation type="journal article" date="2019" name="Int. J. Syst. Evol. Microbiol.">
        <title>The Global Catalogue of Microorganisms (GCM) 10K type strain sequencing project: providing services to taxonomists for standard genome sequencing and annotation.</title>
        <authorList>
            <consortium name="The Broad Institute Genomics Platform"/>
            <consortium name="The Broad Institute Genome Sequencing Center for Infectious Disease"/>
            <person name="Wu L."/>
            <person name="Ma J."/>
        </authorList>
    </citation>
    <scope>NUCLEOTIDE SEQUENCE [LARGE SCALE GENOMIC DNA]</scope>
    <source>
        <strain evidence="3">CGMCC 1.15277</strain>
    </source>
</reference>
<proteinExistence type="predicted"/>